<evidence type="ECO:0000256" key="1">
    <source>
        <dbReference type="SAM" id="Phobius"/>
    </source>
</evidence>
<feature type="transmembrane region" description="Helical" evidence="1">
    <location>
        <begin position="122"/>
        <end position="143"/>
    </location>
</feature>
<accession>A0A1I1DYT4</accession>
<dbReference type="Proteomes" id="UP000240042">
    <property type="component" value="Unassembled WGS sequence"/>
</dbReference>
<feature type="transmembrane region" description="Helical" evidence="1">
    <location>
        <begin position="186"/>
        <end position="205"/>
    </location>
</feature>
<dbReference type="RefSeq" id="WP_092318996.1">
    <property type="nucleotide sequence ID" value="NZ_FOKY01000005.1"/>
</dbReference>
<evidence type="ECO:0000313" key="3">
    <source>
        <dbReference type="Proteomes" id="UP000240042"/>
    </source>
</evidence>
<keyword evidence="1" id="KW-1133">Transmembrane helix</keyword>
<reference evidence="3" key="1">
    <citation type="submission" date="2016-10" db="EMBL/GenBank/DDBJ databases">
        <authorList>
            <person name="Varghese N."/>
            <person name="Submissions S."/>
        </authorList>
    </citation>
    <scope>NUCLEOTIDE SEQUENCE [LARGE SCALE GENOMIC DNA]</scope>
    <source>
        <strain evidence="3">ATCC 43811</strain>
    </source>
</reference>
<feature type="transmembrane region" description="Helical" evidence="1">
    <location>
        <begin position="287"/>
        <end position="307"/>
    </location>
</feature>
<feature type="transmembrane region" description="Helical" evidence="1">
    <location>
        <begin position="26"/>
        <end position="43"/>
    </location>
</feature>
<feature type="transmembrane region" description="Helical" evidence="1">
    <location>
        <begin position="524"/>
        <end position="545"/>
    </location>
</feature>
<evidence type="ECO:0000313" key="2">
    <source>
        <dbReference type="EMBL" id="SFB80209.1"/>
    </source>
</evidence>
<feature type="transmembrane region" description="Helical" evidence="1">
    <location>
        <begin position="485"/>
        <end position="504"/>
    </location>
</feature>
<keyword evidence="1" id="KW-0472">Membrane</keyword>
<feature type="transmembrane region" description="Helical" evidence="1">
    <location>
        <begin position="328"/>
        <end position="361"/>
    </location>
</feature>
<feature type="transmembrane region" description="Helical" evidence="1">
    <location>
        <begin position="460"/>
        <end position="479"/>
    </location>
</feature>
<sequence>MKKQQVLFNILYPNAYQPYVLQKIDYVFAGVLFFVSLFIYFLTLTPSVTAGDSGELITTVYNMGASHPPGFPLYGIVGKLFTFLRFPDIGYKLNIFSAVSAACAVLFCYLTLVKLLGFNRSVVGFSPVVHIPVVAASLLFAFSKAHWSQAVIAEVYAFNAGLTSAMFFVMTLWYEEIITYRDEENLWLAPRITLLLAFVMGLSITNHQLPVWYIIAWAFMLVPIIYLIISFKGAVFIKQFQERKFPLIMILIVVIMVIFLLVISAIKPDILFPEFGPPGYRLVFPQHVPYILTAILGGPVWLSFYVAQNSLYTASISRSRQDALHAIFWIVLAAVIAGMVFFLGGAHGIITSMPLIIMAVYQLIQKNDLAKETSKNWVDNFLFLLTWALWLFVFALSVYLYFYFRAKAISPLTEPKPLTWGDTQTLDILFNHMLRKQYPVGTDDYSNILGQIWAVIEYHFSQFGMINVLIGIVGIYYFFKNEPIQWTYYIIASLVFFWSIIDFINFEVNPRSLETQEVFFIQQFLIYAFFIAFGYQAILVLLQSLNKVKEE</sequence>
<feature type="transmembrane region" description="Helical" evidence="1">
    <location>
        <begin position="155"/>
        <end position="174"/>
    </location>
</feature>
<protein>
    <recommendedName>
        <fullName evidence="4">DUF2723 domain-containing protein</fullName>
    </recommendedName>
</protein>
<gene>
    <name evidence="2" type="ORF">SAMN02745150_00864</name>
</gene>
<keyword evidence="1" id="KW-0812">Transmembrane</keyword>
<dbReference type="AlphaFoldDB" id="A0A1I1DYT4"/>
<dbReference type="PANTHER" id="PTHR16214">
    <property type="entry name" value="TRANSMEMBRANE PROTEIN 260"/>
    <property type="match status" value="1"/>
</dbReference>
<evidence type="ECO:0008006" key="4">
    <source>
        <dbReference type="Google" id="ProtNLM"/>
    </source>
</evidence>
<feature type="transmembrane region" description="Helical" evidence="1">
    <location>
        <begin position="247"/>
        <end position="267"/>
    </location>
</feature>
<organism evidence="2 3">
    <name type="scientific">Brevinema andersonii</name>
    <dbReference type="NCBI Taxonomy" id="34097"/>
    <lineage>
        <taxon>Bacteria</taxon>
        <taxon>Pseudomonadati</taxon>
        <taxon>Spirochaetota</taxon>
        <taxon>Spirochaetia</taxon>
        <taxon>Brevinematales</taxon>
        <taxon>Brevinemataceae</taxon>
        <taxon>Brevinema</taxon>
    </lineage>
</organism>
<dbReference type="EMBL" id="FOKY01000005">
    <property type="protein sequence ID" value="SFB80209.1"/>
    <property type="molecule type" value="Genomic_DNA"/>
</dbReference>
<dbReference type="OrthoDB" id="304403at2"/>
<name>A0A1I1DYT4_BREAD</name>
<feature type="transmembrane region" description="Helical" evidence="1">
    <location>
        <begin position="211"/>
        <end position="235"/>
    </location>
</feature>
<feature type="transmembrane region" description="Helical" evidence="1">
    <location>
        <begin position="89"/>
        <end position="110"/>
    </location>
</feature>
<proteinExistence type="predicted"/>
<keyword evidence="3" id="KW-1185">Reference proteome</keyword>
<dbReference type="PANTHER" id="PTHR16214:SF3">
    <property type="entry name" value="TRANSMEMBRANE PROTEIN 260"/>
    <property type="match status" value="1"/>
</dbReference>
<feature type="transmembrane region" description="Helical" evidence="1">
    <location>
        <begin position="381"/>
        <end position="404"/>
    </location>
</feature>
<dbReference type="InterPro" id="IPR052724">
    <property type="entry name" value="GT117_domain-containing"/>
</dbReference>
<dbReference type="Pfam" id="PF11028">
    <property type="entry name" value="TMEM260-like"/>
    <property type="match status" value="1"/>
</dbReference>
<dbReference type="STRING" id="34097.SAMN02745150_00864"/>
<dbReference type="InterPro" id="IPR021280">
    <property type="entry name" value="TMEM260-like"/>
</dbReference>